<protein>
    <recommendedName>
        <fullName evidence="2">GYF domain-containing protein</fullName>
    </recommendedName>
</protein>
<evidence type="ECO:0000313" key="3">
    <source>
        <dbReference type="EMBL" id="KAF2434707.1"/>
    </source>
</evidence>
<feature type="compositionally biased region" description="Basic and acidic residues" evidence="1">
    <location>
        <begin position="17"/>
        <end position="31"/>
    </location>
</feature>
<dbReference type="SUPFAM" id="SSF55277">
    <property type="entry name" value="GYF domain"/>
    <property type="match status" value="1"/>
</dbReference>
<accession>A0A9P4U387</accession>
<name>A0A9P4U387_9PEZI</name>
<feature type="compositionally biased region" description="Acidic residues" evidence="1">
    <location>
        <begin position="41"/>
        <end position="52"/>
    </location>
</feature>
<sequence>MARPKRAGEQFARTHHLKSDEPSSKKPKFDVRNPSALAPDAPEEDAILEMDEIGTGPTTKRNAVNLDGYDSDSDNDNFNARAAAKAKAKAKASEAKEEEDDEEDMFGDSDKEEAREDEEEEQPAGKKKKDVRFLDTNEIKGQVAQSTSKGHISGDFSLGGKAKAADDESSSEDEDDETRDAIVDVDEEVGAGGKKKHAPRVDAFNMRSEQEEGAFDESGNFVRKATDPDSMHDAWMQGLSKKDIKKAREAQTKRDEERRIKQLADDAVVTYDLLATLIKHLHKAESVLEALQRLNKGRPQQKKVPAWKQKNKRQNNGDDMDIDAADKAVEDPAETKRREDVEAITGAADQLLTRGQTDIYDAERELLMRQYRREKGEDWVDDAEAGANSIGTTPKQWEYRWADGRDGEERHGPYDADMMTAWNDAGYFGEGVEFRAVGDTEWTRTAEFGT</sequence>
<dbReference type="SMART" id="SM00444">
    <property type="entry name" value="GYF"/>
    <property type="match status" value="1"/>
</dbReference>
<feature type="region of interest" description="Disordered" evidence="1">
    <location>
        <begin position="294"/>
        <end position="324"/>
    </location>
</feature>
<comment type="caution">
    <text evidence="3">The sequence shown here is derived from an EMBL/GenBank/DDBJ whole genome shotgun (WGS) entry which is preliminary data.</text>
</comment>
<dbReference type="AlphaFoldDB" id="A0A9P4U387"/>
<dbReference type="EMBL" id="MU007015">
    <property type="protein sequence ID" value="KAF2434707.1"/>
    <property type="molecule type" value="Genomic_DNA"/>
</dbReference>
<dbReference type="Pfam" id="PF02213">
    <property type="entry name" value="GYF"/>
    <property type="match status" value="1"/>
</dbReference>
<feature type="compositionally biased region" description="Acidic residues" evidence="1">
    <location>
        <begin position="167"/>
        <end position="189"/>
    </location>
</feature>
<dbReference type="InterPro" id="IPR039905">
    <property type="entry name" value="CD2BP2/Lin1"/>
</dbReference>
<dbReference type="InterPro" id="IPR003169">
    <property type="entry name" value="GYF"/>
</dbReference>
<feature type="compositionally biased region" description="Basic and acidic residues" evidence="1">
    <location>
        <begin position="240"/>
        <end position="258"/>
    </location>
</feature>
<reference evidence="3" key="1">
    <citation type="journal article" date="2020" name="Stud. Mycol.">
        <title>101 Dothideomycetes genomes: a test case for predicting lifestyles and emergence of pathogens.</title>
        <authorList>
            <person name="Haridas S."/>
            <person name="Albert R."/>
            <person name="Binder M."/>
            <person name="Bloem J."/>
            <person name="Labutti K."/>
            <person name="Salamov A."/>
            <person name="Andreopoulos B."/>
            <person name="Baker S."/>
            <person name="Barry K."/>
            <person name="Bills G."/>
            <person name="Bluhm B."/>
            <person name="Cannon C."/>
            <person name="Castanera R."/>
            <person name="Culley D."/>
            <person name="Daum C."/>
            <person name="Ezra D."/>
            <person name="Gonzalez J."/>
            <person name="Henrissat B."/>
            <person name="Kuo A."/>
            <person name="Liang C."/>
            <person name="Lipzen A."/>
            <person name="Lutzoni F."/>
            <person name="Magnuson J."/>
            <person name="Mondo S."/>
            <person name="Nolan M."/>
            <person name="Ohm R."/>
            <person name="Pangilinan J."/>
            <person name="Park H.-J."/>
            <person name="Ramirez L."/>
            <person name="Alfaro M."/>
            <person name="Sun H."/>
            <person name="Tritt A."/>
            <person name="Yoshinaga Y."/>
            <person name="Zwiers L.-H."/>
            <person name="Turgeon B."/>
            <person name="Goodwin S."/>
            <person name="Spatafora J."/>
            <person name="Crous P."/>
            <person name="Grigoriev I."/>
        </authorList>
    </citation>
    <scope>NUCLEOTIDE SEQUENCE</scope>
    <source>
        <strain evidence="3">CBS 130266</strain>
    </source>
</reference>
<dbReference type="GO" id="GO:0005682">
    <property type="term" value="C:U5 snRNP"/>
    <property type="evidence" value="ECO:0007669"/>
    <property type="project" value="InterPro"/>
</dbReference>
<evidence type="ECO:0000259" key="2">
    <source>
        <dbReference type="PROSITE" id="PS50829"/>
    </source>
</evidence>
<evidence type="ECO:0000256" key="1">
    <source>
        <dbReference type="SAM" id="MobiDB-lite"/>
    </source>
</evidence>
<dbReference type="Gene3D" id="3.30.1490.40">
    <property type="match status" value="1"/>
</dbReference>
<feature type="domain" description="GYF" evidence="2">
    <location>
        <begin position="394"/>
        <end position="449"/>
    </location>
</feature>
<feature type="compositionally biased region" description="Acidic residues" evidence="1">
    <location>
        <begin position="96"/>
        <end position="107"/>
    </location>
</feature>
<proteinExistence type="predicted"/>
<dbReference type="PROSITE" id="PS50829">
    <property type="entry name" value="GYF"/>
    <property type="match status" value="1"/>
</dbReference>
<gene>
    <name evidence="3" type="ORF">EJ08DRAFT_427269</name>
</gene>
<organism evidence="3 4">
    <name type="scientific">Tothia fuscella</name>
    <dbReference type="NCBI Taxonomy" id="1048955"/>
    <lineage>
        <taxon>Eukaryota</taxon>
        <taxon>Fungi</taxon>
        <taxon>Dikarya</taxon>
        <taxon>Ascomycota</taxon>
        <taxon>Pezizomycotina</taxon>
        <taxon>Dothideomycetes</taxon>
        <taxon>Pleosporomycetidae</taxon>
        <taxon>Venturiales</taxon>
        <taxon>Cylindrosympodiaceae</taxon>
        <taxon>Tothia</taxon>
    </lineage>
</organism>
<dbReference type="OrthoDB" id="331341at2759"/>
<dbReference type="InterPro" id="IPR035445">
    <property type="entry name" value="GYF-like_dom_sf"/>
</dbReference>
<evidence type="ECO:0000313" key="4">
    <source>
        <dbReference type="Proteomes" id="UP000800235"/>
    </source>
</evidence>
<keyword evidence="4" id="KW-1185">Reference proteome</keyword>
<feature type="region of interest" description="Disordered" evidence="1">
    <location>
        <begin position="1"/>
        <end position="258"/>
    </location>
</feature>
<dbReference type="Proteomes" id="UP000800235">
    <property type="component" value="Unassembled WGS sequence"/>
</dbReference>
<dbReference type="PANTHER" id="PTHR13138">
    <property type="entry name" value="PROTEIN LIN1"/>
    <property type="match status" value="1"/>
</dbReference>
<dbReference type="PANTHER" id="PTHR13138:SF3">
    <property type="entry name" value="CD2 ANTIGEN CYTOPLASMIC TAIL-BINDING PROTEIN 2"/>
    <property type="match status" value="1"/>
</dbReference>